<dbReference type="InterPro" id="IPR056884">
    <property type="entry name" value="NPHP3-like_N"/>
</dbReference>
<dbReference type="SUPFAM" id="SSF53474">
    <property type="entry name" value="alpha/beta-Hydrolases"/>
    <property type="match status" value="1"/>
</dbReference>
<feature type="region of interest" description="Disordered" evidence="2">
    <location>
        <begin position="993"/>
        <end position="1012"/>
    </location>
</feature>
<dbReference type="InterPro" id="IPR029058">
    <property type="entry name" value="AB_hydrolase_fold"/>
</dbReference>
<dbReference type="InterPro" id="IPR027417">
    <property type="entry name" value="P-loop_NTPase"/>
</dbReference>
<feature type="domain" description="Nephrocystin 3-like N-terminal" evidence="3">
    <location>
        <begin position="370"/>
        <end position="558"/>
    </location>
</feature>
<evidence type="ECO:0000256" key="2">
    <source>
        <dbReference type="SAM" id="MobiDB-lite"/>
    </source>
</evidence>
<dbReference type="AlphaFoldDB" id="A0AA40AKG8"/>
<proteinExistence type="predicted"/>
<sequence length="1119" mass="124312">MSKLPLYSNGLTVVYKPNTPCIVDIVFVHGLQGHPYRTWSSTSVPNLHKPARTLAWWTSKLRGSKEPPHPAAIFWPCDLLPSMCPRARIVMYGYDTMITKYMTSATSQNTIYSHAKDLLFALCRESERELDPDRPLIFVAHSLGGIVVKEALAASSVSADSQQKNIVESLAATVFLGTPHRGSLDFAAAGERARFLISALGAQTAPTMLQALGLKTTDLERAQESFSGLWQKHNFRVKTFQEGLGLTAINFSILGNKVVPDYSSSLGDPREHAETIHANHRDMCRFTGTDDPGFQKVAGELRSICMAIENKQHNDAAAKPGVRSPSINSIQLNGSNIGGLSASEKKLLQSLWFPGMHTRCRNLKEPAERTGHWLFEDRLYTGWFSGQSRAHHQGMLELKGKPGSGKSVLMGEAYRRTVRQKQGGSACRVAAHFFDAKQSNSLHYSKLGALRSLLCQLLLQDRELLSWAASRFHDKCKDAGYEAHRVPGNGAGIQSTGEELERLLAGVLTRQLAGRKTYIFVDALDECHDMRDIAYFWRSITQRAYSLNVDLNVMLSCRHFPNIVIAGCPSILVDQNNTRDISTYVEQRFKLGIAAQESEWPLLRDAILAKARGVFLWAVLVVDSVVDKWEQGDGLLSLLSHLDVLPNELQDLFSQLFAALEPESRDHTLRLFQWAVLSARPLRLHEWHHALAFIQQLPPTSLKKWRATEYFTRGDNHLERKIRAISKGLLEITSSSVEPCADEGSESTASKYAGAGSFVLDHGETRIIQAIHDSVHQFFQFGEGFQILRGQESCSEPGFDRVLGDGHVSIIATCLDYLNIVELDALVEARIKAAEARGEEHPHVLLEPILASGAGTPENRQDSKTCPSPTEPESMDAITRWAASVIQDPDVPYHEPMPILPDNCSDTGVSIESQELEDYPALLSYTIDQFLYHARQAQALGADPGPVLERLRDKDRWNRWMALTEEQSPWPSFAVYFANEGFARFLDTKCTKPPEPNAKEVASGSGQLTEHPRSEPVLDFLTHRTKSLSDSASKAAPLHPLRRKSSIHSFCSAASVKTGSICGSGEHSTIKITISSKGLRQKDLSRYLSLIFPQGFNILVGFVCYRAPEEVKPDRASRY</sequence>
<dbReference type="EMBL" id="JAUIRO010000004">
    <property type="protein sequence ID" value="KAK0717518.1"/>
    <property type="molecule type" value="Genomic_DNA"/>
</dbReference>
<feature type="region of interest" description="Disordered" evidence="2">
    <location>
        <begin position="851"/>
        <end position="873"/>
    </location>
</feature>
<evidence type="ECO:0000256" key="1">
    <source>
        <dbReference type="ARBA" id="ARBA00022737"/>
    </source>
</evidence>
<comment type="caution">
    <text evidence="4">The sequence shown here is derived from an EMBL/GenBank/DDBJ whole genome shotgun (WGS) entry which is preliminary data.</text>
</comment>
<keyword evidence="5" id="KW-1185">Reference proteome</keyword>
<keyword evidence="1" id="KW-0677">Repeat</keyword>
<dbReference type="Proteomes" id="UP001172101">
    <property type="component" value="Unassembled WGS sequence"/>
</dbReference>
<dbReference type="Gene3D" id="3.40.50.1820">
    <property type="entry name" value="alpha/beta hydrolase"/>
    <property type="match status" value="1"/>
</dbReference>
<evidence type="ECO:0000313" key="5">
    <source>
        <dbReference type="Proteomes" id="UP001172101"/>
    </source>
</evidence>
<dbReference type="SUPFAM" id="SSF52540">
    <property type="entry name" value="P-loop containing nucleoside triphosphate hydrolases"/>
    <property type="match status" value="1"/>
</dbReference>
<dbReference type="PANTHER" id="PTHR10039">
    <property type="entry name" value="AMELOGENIN"/>
    <property type="match status" value="1"/>
</dbReference>
<accession>A0AA40AKG8</accession>
<evidence type="ECO:0000259" key="3">
    <source>
        <dbReference type="Pfam" id="PF24883"/>
    </source>
</evidence>
<reference evidence="4" key="1">
    <citation type="submission" date="2023-06" db="EMBL/GenBank/DDBJ databases">
        <title>Genome-scale phylogeny and comparative genomics of the fungal order Sordariales.</title>
        <authorList>
            <consortium name="Lawrence Berkeley National Laboratory"/>
            <person name="Hensen N."/>
            <person name="Bonometti L."/>
            <person name="Westerberg I."/>
            <person name="Brannstrom I.O."/>
            <person name="Guillou S."/>
            <person name="Cros-Aarteil S."/>
            <person name="Calhoun S."/>
            <person name="Haridas S."/>
            <person name="Kuo A."/>
            <person name="Mondo S."/>
            <person name="Pangilinan J."/>
            <person name="Riley R."/>
            <person name="LaButti K."/>
            <person name="Andreopoulos B."/>
            <person name="Lipzen A."/>
            <person name="Chen C."/>
            <person name="Yanf M."/>
            <person name="Daum C."/>
            <person name="Ng V."/>
            <person name="Clum A."/>
            <person name="Steindorff A."/>
            <person name="Ohm R."/>
            <person name="Martin F."/>
            <person name="Silar P."/>
            <person name="Natvig D."/>
            <person name="Lalanne C."/>
            <person name="Gautier V."/>
            <person name="Ament-velasquez S.L."/>
            <person name="Kruys A."/>
            <person name="Hutchinson M.I."/>
            <person name="Powell A.J."/>
            <person name="Barry K."/>
            <person name="Miller A.N."/>
            <person name="Grigoriev I.V."/>
            <person name="Debuchy R."/>
            <person name="Gladieux P."/>
            <person name="Thoren M.H."/>
            <person name="Johannesson H."/>
        </authorList>
    </citation>
    <scope>NUCLEOTIDE SEQUENCE</scope>
    <source>
        <strain evidence="4">SMH2392-1A</strain>
    </source>
</reference>
<protein>
    <recommendedName>
        <fullName evidence="3">Nephrocystin 3-like N-terminal domain-containing protein</fullName>
    </recommendedName>
</protein>
<organism evidence="4 5">
    <name type="scientific">Lasiosphaeria miniovina</name>
    <dbReference type="NCBI Taxonomy" id="1954250"/>
    <lineage>
        <taxon>Eukaryota</taxon>
        <taxon>Fungi</taxon>
        <taxon>Dikarya</taxon>
        <taxon>Ascomycota</taxon>
        <taxon>Pezizomycotina</taxon>
        <taxon>Sordariomycetes</taxon>
        <taxon>Sordariomycetidae</taxon>
        <taxon>Sordariales</taxon>
        <taxon>Lasiosphaeriaceae</taxon>
        <taxon>Lasiosphaeria</taxon>
    </lineage>
</organism>
<dbReference type="Pfam" id="PF24883">
    <property type="entry name" value="NPHP3_N"/>
    <property type="match status" value="1"/>
</dbReference>
<dbReference type="RefSeq" id="XP_060296311.1">
    <property type="nucleotide sequence ID" value="XM_060434241.1"/>
</dbReference>
<dbReference type="PANTHER" id="PTHR10039:SF5">
    <property type="entry name" value="NACHT DOMAIN-CONTAINING PROTEIN"/>
    <property type="match status" value="1"/>
</dbReference>
<dbReference type="GeneID" id="85317511"/>
<name>A0AA40AKG8_9PEZI</name>
<evidence type="ECO:0000313" key="4">
    <source>
        <dbReference type="EMBL" id="KAK0717518.1"/>
    </source>
</evidence>
<gene>
    <name evidence="4" type="ORF">B0T26DRAFT_298556</name>
</gene>